<sequence length="76" mass="8585">NSIVARARYAARPRRPWVACGGCDPNPSEIRMRRQGGAVVARHTDSRSGTSTMTRTESLYPRYPMLSHHSSSQWVR</sequence>
<dbReference type="AlphaFoldDB" id="A0AAD2Q5S4"/>
<feature type="region of interest" description="Disordered" evidence="1">
    <location>
        <begin position="34"/>
        <end position="59"/>
    </location>
</feature>
<dbReference type="Proteomes" id="UP001295794">
    <property type="component" value="Unassembled WGS sequence"/>
</dbReference>
<proteinExistence type="predicted"/>
<dbReference type="EMBL" id="CAVNYO010000436">
    <property type="protein sequence ID" value="CAK5279341.1"/>
    <property type="molecule type" value="Genomic_DNA"/>
</dbReference>
<feature type="non-terminal residue" evidence="2">
    <location>
        <position position="76"/>
    </location>
</feature>
<evidence type="ECO:0000256" key="1">
    <source>
        <dbReference type="SAM" id="MobiDB-lite"/>
    </source>
</evidence>
<keyword evidence="3" id="KW-1185">Reference proteome</keyword>
<feature type="non-terminal residue" evidence="2">
    <location>
        <position position="1"/>
    </location>
</feature>
<gene>
    <name evidence="2" type="ORF">MYCIT1_LOCUS29340</name>
</gene>
<accession>A0AAD2Q5S4</accession>
<reference evidence="2" key="1">
    <citation type="submission" date="2023-11" db="EMBL/GenBank/DDBJ databases">
        <authorList>
            <person name="De Vega J J."/>
            <person name="De Vega J J."/>
        </authorList>
    </citation>
    <scope>NUCLEOTIDE SEQUENCE</scope>
</reference>
<comment type="caution">
    <text evidence="2">The sequence shown here is derived from an EMBL/GenBank/DDBJ whole genome shotgun (WGS) entry which is preliminary data.</text>
</comment>
<evidence type="ECO:0000313" key="3">
    <source>
        <dbReference type="Proteomes" id="UP001295794"/>
    </source>
</evidence>
<evidence type="ECO:0000313" key="2">
    <source>
        <dbReference type="EMBL" id="CAK5279341.1"/>
    </source>
</evidence>
<name>A0AAD2Q5S4_9AGAR</name>
<organism evidence="2 3">
    <name type="scientific">Mycena citricolor</name>
    <dbReference type="NCBI Taxonomy" id="2018698"/>
    <lineage>
        <taxon>Eukaryota</taxon>
        <taxon>Fungi</taxon>
        <taxon>Dikarya</taxon>
        <taxon>Basidiomycota</taxon>
        <taxon>Agaricomycotina</taxon>
        <taxon>Agaricomycetes</taxon>
        <taxon>Agaricomycetidae</taxon>
        <taxon>Agaricales</taxon>
        <taxon>Marasmiineae</taxon>
        <taxon>Mycenaceae</taxon>
        <taxon>Mycena</taxon>
    </lineage>
</organism>
<feature type="compositionally biased region" description="Polar residues" evidence="1">
    <location>
        <begin position="47"/>
        <end position="57"/>
    </location>
</feature>
<protein>
    <submittedName>
        <fullName evidence="2">Uncharacterized protein</fullName>
    </submittedName>
</protein>